<keyword evidence="3" id="KW-0804">Transcription</keyword>
<dbReference type="SUPFAM" id="SSF46689">
    <property type="entry name" value="Homeodomain-like"/>
    <property type="match status" value="1"/>
</dbReference>
<protein>
    <submittedName>
        <fullName evidence="6">TetR/AcrR family transcriptional regulator</fullName>
    </submittedName>
</protein>
<evidence type="ECO:0000256" key="1">
    <source>
        <dbReference type="ARBA" id="ARBA00023015"/>
    </source>
</evidence>
<dbReference type="PANTHER" id="PTHR30055:SF234">
    <property type="entry name" value="HTH-TYPE TRANSCRIPTIONAL REGULATOR BETI"/>
    <property type="match status" value="1"/>
</dbReference>
<dbReference type="InterPro" id="IPR050109">
    <property type="entry name" value="HTH-type_TetR-like_transc_reg"/>
</dbReference>
<evidence type="ECO:0000259" key="5">
    <source>
        <dbReference type="PROSITE" id="PS50977"/>
    </source>
</evidence>
<keyword evidence="7" id="KW-1185">Reference proteome</keyword>
<dbReference type="InterPro" id="IPR001647">
    <property type="entry name" value="HTH_TetR"/>
</dbReference>
<reference evidence="6 7" key="1">
    <citation type="submission" date="2020-11" db="EMBL/GenBank/DDBJ databases">
        <title>Complete genome sequence unveiled secondary metabolic potentials in Streptomyces solisilvae HNM0141.</title>
        <authorList>
            <person name="Huang X."/>
        </authorList>
    </citation>
    <scope>NUCLEOTIDE SEQUENCE [LARGE SCALE GENOMIC DNA]</scope>
    <source>
        <strain evidence="6 7">HNM0141</strain>
    </source>
</reference>
<evidence type="ECO:0000313" key="7">
    <source>
        <dbReference type="Proteomes" id="UP000663421"/>
    </source>
</evidence>
<dbReference type="PANTHER" id="PTHR30055">
    <property type="entry name" value="HTH-TYPE TRANSCRIPTIONAL REGULATOR RUTR"/>
    <property type="match status" value="1"/>
</dbReference>
<dbReference type="PRINTS" id="PR00455">
    <property type="entry name" value="HTHTETR"/>
</dbReference>
<evidence type="ECO:0000256" key="4">
    <source>
        <dbReference type="PROSITE-ProRule" id="PRU00335"/>
    </source>
</evidence>
<keyword evidence="1" id="KW-0805">Transcription regulation</keyword>
<feature type="DNA-binding region" description="H-T-H motif" evidence="4">
    <location>
        <begin position="33"/>
        <end position="52"/>
    </location>
</feature>
<accession>A0ABX6WIP3</accession>
<evidence type="ECO:0000313" key="6">
    <source>
        <dbReference type="EMBL" id="QPI61292.1"/>
    </source>
</evidence>
<keyword evidence="2 4" id="KW-0238">DNA-binding</keyword>
<sequence>MPRRRIRADAQRSIEQIVAAADRLIERVGPTVALDEVAKEAGVAPATLYRHFPSRMHLFERVYGDRTARVAEHARALTGAGEPMEDLREWLDAFVSLGVESQSVLAQLMSQGLRQSDAAGNAEQGHRLIVDAVSGLLGRAQETGAARKDVDAEDLISLVSGVIVALESRPGIAPAERRMRAERALQIILVGISSS</sequence>
<dbReference type="InterPro" id="IPR049445">
    <property type="entry name" value="TetR_SbtR-like_C"/>
</dbReference>
<dbReference type="Pfam" id="PF00440">
    <property type="entry name" value="TetR_N"/>
    <property type="match status" value="1"/>
</dbReference>
<evidence type="ECO:0000256" key="3">
    <source>
        <dbReference type="ARBA" id="ARBA00023163"/>
    </source>
</evidence>
<feature type="domain" description="HTH tetR-type" evidence="5">
    <location>
        <begin position="11"/>
        <end position="70"/>
    </location>
</feature>
<proteinExistence type="predicted"/>
<dbReference type="Pfam" id="PF21597">
    <property type="entry name" value="TetR_C_43"/>
    <property type="match status" value="1"/>
</dbReference>
<dbReference type="InterPro" id="IPR036271">
    <property type="entry name" value="Tet_transcr_reg_TetR-rel_C_sf"/>
</dbReference>
<name>A0ABX6WIP3_STRMQ</name>
<organism evidence="6 7">
    <name type="scientific">Streptomyces malaysiensis</name>
    <dbReference type="NCBI Taxonomy" id="92644"/>
    <lineage>
        <taxon>Bacteria</taxon>
        <taxon>Bacillati</taxon>
        <taxon>Actinomycetota</taxon>
        <taxon>Actinomycetes</taxon>
        <taxon>Kitasatosporales</taxon>
        <taxon>Streptomycetaceae</taxon>
        <taxon>Streptomyces</taxon>
        <taxon>Streptomyces violaceusniger group</taxon>
    </lineage>
</organism>
<dbReference type="EMBL" id="CP065050">
    <property type="protein sequence ID" value="QPI61292.1"/>
    <property type="molecule type" value="Genomic_DNA"/>
</dbReference>
<evidence type="ECO:0000256" key="2">
    <source>
        <dbReference type="ARBA" id="ARBA00023125"/>
    </source>
</evidence>
<dbReference type="PROSITE" id="PS50977">
    <property type="entry name" value="HTH_TETR_2"/>
    <property type="match status" value="1"/>
</dbReference>
<dbReference type="InterPro" id="IPR009057">
    <property type="entry name" value="Homeodomain-like_sf"/>
</dbReference>
<dbReference type="Proteomes" id="UP000663421">
    <property type="component" value="Chromosome"/>
</dbReference>
<gene>
    <name evidence="6" type="ORF">I1A49_45965</name>
</gene>
<dbReference type="SUPFAM" id="SSF48498">
    <property type="entry name" value="Tetracyclin repressor-like, C-terminal domain"/>
    <property type="match status" value="1"/>
</dbReference>
<dbReference type="Gene3D" id="1.10.357.10">
    <property type="entry name" value="Tetracycline Repressor, domain 2"/>
    <property type="match status" value="1"/>
</dbReference>